<dbReference type="AlphaFoldDB" id="A0A497WTH9"/>
<evidence type="ECO:0000313" key="2">
    <source>
        <dbReference type="Proteomes" id="UP000269157"/>
    </source>
</evidence>
<accession>A0A497WTH9</accession>
<organism evidence="1 2">
    <name type="scientific">Litoreibacter meonggei</name>
    <dbReference type="NCBI Taxonomy" id="1049199"/>
    <lineage>
        <taxon>Bacteria</taxon>
        <taxon>Pseudomonadati</taxon>
        <taxon>Pseudomonadota</taxon>
        <taxon>Alphaproteobacteria</taxon>
        <taxon>Rhodobacterales</taxon>
        <taxon>Roseobacteraceae</taxon>
        <taxon>Litoreibacter</taxon>
    </lineage>
</organism>
<evidence type="ECO:0000313" key="1">
    <source>
        <dbReference type="EMBL" id="RLJ59969.1"/>
    </source>
</evidence>
<name>A0A497WTH9_9RHOB</name>
<dbReference type="Proteomes" id="UP000269157">
    <property type="component" value="Unassembled WGS sequence"/>
</dbReference>
<sequence>MSSNVVTPLLLTSLMHQRKEAVESGRRATKVWREPILPSWAEMVKMGVIAKSETNLGARQQLRTVQINGQWS</sequence>
<reference evidence="1 2" key="1">
    <citation type="submission" date="2018-10" db="EMBL/GenBank/DDBJ databases">
        <title>Genomic Encyclopedia of Archaeal and Bacterial Type Strains, Phase II (KMG-II): from individual species to whole genera.</title>
        <authorList>
            <person name="Goeker M."/>
        </authorList>
    </citation>
    <scope>NUCLEOTIDE SEQUENCE [LARGE SCALE GENOMIC DNA]</scope>
    <source>
        <strain evidence="1 2">DSM 29466</strain>
    </source>
</reference>
<dbReference type="EMBL" id="RCCE01000001">
    <property type="protein sequence ID" value="RLJ59969.1"/>
    <property type="molecule type" value="Genomic_DNA"/>
</dbReference>
<protein>
    <submittedName>
        <fullName evidence="1">Uncharacterized protein</fullName>
    </submittedName>
</protein>
<gene>
    <name evidence="1" type="ORF">BCF46_0160</name>
</gene>
<proteinExistence type="predicted"/>
<keyword evidence="2" id="KW-1185">Reference proteome</keyword>
<comment type="caution">
    <text evidence="1">The sequence shown here is derived from an EMBL/GenBank/DDBJ whole genome shotgun (WGS) entry which is preliminary data.</text>
</comment>